<dbReference type="Proteomes" id="UP000223913">
    <property type="component" value="Unassembled WGS sequence"/>
</dbReference>
<gene>
    <name evidence="2" type="ORF">CRP01_19105</name>
</gene>
<dbReference type="Pfam" id="PF11396">
    <property type="entry name" value="PepSY_like"/>
    <property type="match status" value="1"/>
</dbReference>
<feature type="domain" description="Putative beta-lactamase-inhibitor-like PepSY-like" evidence="1">
    <location>
        <begin position="53"/>
        <end position="138"/>
    </location>
</feature>
<dbReference type="SUPFAM" id="SSF160574">
    <property type="entry name" value="BT0923-like"/>
    <property type="match status" value="1"/>
</dbReference>
<dbReference type="AlphaFoldDB" id="A0A2D0N9C9"/>
<comment type="caution">
    <text evidence="2">The sequence shown here is derived from an EMBL/GenBank/DDBJ whole genome shotgun (WGS) entry which is preliminary data.</text>
</comment>
<protein>
    <recommendedName>
        <fullName evidence="1">Putative beta-lactamase-inhibitor-like PepSY-like domain-containing protein</fullName>
    </recommendedName>
</protein>
<evidence type="ECO:0000313" key="2">
    <source>
        <dbReference type="EMBL" id="PHN05131.1"/>
    </source>
</evidence>
<dbReference type="InterPro" id="IPR021533">
    <property type="entry name" value="PepSY-like"/>
</dbReference>
<proteinExistence type="predicted"/>
<sequence>MKHLVLIFCICAVGCTAQESNNGIPEAVLRSFEQKYPKENSPEWEKDDHGNFEAHFKKDGEKYRADFTPAGQWIETENSIKYDDLPEAVQDAIKEQFDKDDITEIEQVEHSSKGWFYDVEFKQKGKNKDVEYNPAGMIIGGSG</sequence>
<dbReference type="RefSeq" id="WP_099151678.1">
    <property type="nucleotide sequence ID" value="NZ_PDUD01000023.1"/>
</dbReference>
<dbReference type="Gene3D" id="3.10.450.360">
    <property type="match status" value="1"/>
</dbReference>
<evidence type="ECO:0000313" key="3">
    <source>
        <dbReference type="Proteomes" id="UP000223913"/>
    </source>
</evidence>
<reference evidence="2 3" key="1">
    <citation type="submission" date="2017-10" db="EMBL/GenBank/DDBJ databases">
        <title>The draft genome sequence of Lewinella nigricans NBRC 102662.</title>
        <authorList>
            <person name="Wang K."/>
        </authorList>
    </citation>
    <scope>NUCLEOTIDE SEQUENCE [LARGE SCALE GENOMIC DNA]</scope>
    <source>
        <strain evidence="2 3">NBRC 102662</strain>
    </source>
</reference>
<dbReference type="OrthoDB" id="1138938at2"/>
<name>A0A2D0N9C9_FLAN2</name>
<evidence type="ECO:0000259" key="1">
    <source>
        <dbReference type="Pfam" id="PF11396"/>
    </source>
</evidence>
<keyword evidence="3" id="KW-1185">Reference proteome</keyword>
<dbReference type="EMBL" id="PDUD01000023">
    <property type="protein sequence ID" value="PHN05131.1"/>
    <property type="molecule type" value="Genomic_DNA"/>
</dbReference>
<organism evidence="2 3">
    <name type="scientific">Flavilitoribacter nigricans (strain ATCC 23147 / DSM 23189 / NBRC 102662 / NCIMB 1420 / SS-2)</name>
    <name type="common">Lewinella nigricans</name>
    <dbReference type="NCBI Taxonomy" id="1122177"/>
    <lineage>
        <taxon>Bacteria</taxon>
        <taxon>Pseudomonadati</taxon>
        <taxon>Bacteroidota</taxon>
        <taxon>Saprospiria</taxon>
        <taxon>Saprospirales</taxon>
        <taxon>Lewinellaceae</taxon>
        <taxon>Flavilitoribacter</taxon>
    </lineage>
</organism>
<accession>A0A2D0N9C9</accession>